<feature type="compositionally biased region" description="Polar residues" evidence="4">
    <location>
        <begin position="1"/>
        <end position="12"/>
    </location>
</feature>
<dbReference type="GO" id="GO:0006351">
    <property type="term" value="P:DNA-templated transcription"/>
    <property type="evidence" value="ECO:0007669"/>
    <property type="project" value="InterPro"/>
</dbReference>
<feature type="region of interest" description="Disordered" evidence="4">
    <location>
        <begin position="438"/>
        <end position="459"/>
    </location>
</feature>
<dbReference type="CDD" id="cd12148">
    <property type="entry name" value="fungal_TF_MHR"/>
    <property type="match status" value="1"/>
</dbReference>
<keyword evidence="2" id="KW-0479">Metal-binding</keyword>
<dbReference type="SMART" id="SM00066">
    <property type="entry name" value="GAL4"/>
    <property type="match status" value="1"/>
</dbReference>
<dbReference type="STRING" id="2512241.A0A553HIH0"/>
<feature type="region of interest" description="Disordered" evidence="4">
    <location>
        <begin position="1"/>
        <end position="40"/>
    </location>
</feature>
<dbReference type="InterPro" id="IPR007219">
    <property type="entry name" value="XnlR_reg_dom"/>
</dbReference>
<dbReference type="InterPro" id="IPR036864">
    <property type="entry name" value="Zn2-C6_fun-type_DNA-bd_sf"/>
</dbReference>
<dbReference type="GO" id="GO:0005634">
    <property type="term" value="C:nucleus"/>
    <property type="evidence" value="ECO:0007669"/>
    <property type="project" value="UniProtKB-SubCell"/>
</dbReference>
<feature type="compositionally biased region" description="Basic residues" evidence="4">
    <location>
        <begin position="28"/>
        <end position="40"/>
    </location>
</feature>
<dbReference type="GO" id="GO:0000981">
    <property type="term" value="F:DNA-binding transcription factor activity, RNA polymerase II-specific"/>
    <property type="evidence" value="ECO:0007669"/>
    <property type="project" value="InterPro"/>
</dbReference>
<dbReference type="InterPro" id="IPR001138">
    <property type="entry name" value="Zn2Cys6_DnaBD"/>
</dbReference>
<dbReference type="PROSITE" id="PS50048">
    <property type="entry name" value="ZN2_CY6_FUNGAL_2"/>
    <property type="match status" value="1"/>
</dbReference>
<dbReference type="EMBL" id="VFLP01000128">
    <property type="protein sequence ID" value="TRX87741.1"/>
    <property type="molecule type" value="Genomic_DNA"/>
</dbReference>
<keyword evidence="7" id="KW-1185">Reference proteome</keyword>
<proteinExistence type="predicted"/>
<protein>
    <recommendedName>
        <fullName evidence="5">Zn(2)-C6 fungal-type domain-containing protein</fullName>
    </recommendedName>
</protein>
<evidence type="ECO:0000256" key="1">
    <source>
        <dbReference type="ARBA" id="ARBA00004123"/>
    </source>
</evidence>
<evidence type="ECO:0000313" key="6">
    <source>
        <dbReference type="EMBL" id="TRX87741.1"/>
    </source>
</evidence>
<gene>
    <name evidence="6" type="ORF">FHL15_011366</name>
</gene>
<dbReference type="Pfam" id="PF00172">
    <property type="entry name" value="Zn_clus"/>
    <property type="match status" value="1"/>
</dbReference>
<dbReference type="OrthoDB" id="4934715at2759"/>
<sequence length="780" mass="87620">MSMTTAKTSSPSPGEASADKNVNSRVGAKPHSRHNARFRRDKPQLSCNHCRRRKSRCDRRQPCFNCSSRGQICTYTSESFADGKAPWRQPPMPAALSLRGRLDQLENLVVSLRSELVVNEMKSENLNSVARPSLSDGTPRFPAADSVSMNANINANANSSDYDIIPVDESSDCGSMRISSSELRYIGGEHWVAILDSIAELKGQVVAEGHGKGDEDISEPSSPALLLYGHRRLGSRAEILEALPPKPAADRYISRYFNRLDLVSSTVHGPSFLIEYEGFWEDPDSVSIAWIGLLFGMICLAVMVSDAYDSGHGLEAEQQPLQISLYREKIVQCLIIGEYTKPSPYVLEAVIHYVYVEFLLGPDAKEDLWFLLALEVNMAMRMGYHRDPSHFPEIPLLQGEMRRRVWSTILFSDIMISNQMGMPRMIFDAACDTIEPHNLNDTDLSDEMTKQPPPRPETETTTVLGLIARRRLIIALGAISDLTANAKPYSYTEVMRVDNVLHDAEASAPTPLKMKPLAASMTDPPIIIMARLFLRHMYYMGKLMLHRKFVYVKMPSEATDVFAYSRDACLNASLQVLHIQQILDEETRPGGQLDTMRWRMTSIMNHQFLTATMILCSLVHHERTQSRVQEIIAALRRTRNIWMRSAGSQEARKAVETVNIVLARANKGDEIVTTWTDDDDGDENGDSSDDMDMAKSTCALLTMNGGNADEGQLMLHASDTRLYEDERLIMEHPFPTIGQFEQHQGHNFVFNTNQWGIDYTEGDSWMPIGEPECMDSELLE</sequence>
<feature type="domain" description="Zn(2)-C6 fungal-type" evidence="5">
    <location>
        <begin position="46"/>
        <end position="75"/>
    </location>
</feature>
<accession>A0A553HIH0</accession>
<dbReference type="SMART" id="SM00906">
    <property type="entry name" value="Fungal_trans"/>
    <property type="match status" value="1"/>
</dbReference>
<dbReference type="Pfam" id="PF04082">
    <property type="entry name" value="Fungal_trans"/>
    <property type="match status" value="1"/>
</dbReference>
<evidence type="ECO:0000256" key="4">
    <source>
        <dbReference type="SAM" id="MobiDB-lite"/>
    </source>
</evidence>
<name>A0A553HIH0_9PEZI</name>
<reference evidence="7" key="1">
    <citation type="submission" date="2019-06" db="EMBL/GenBank/DDBJ databases">
        <title>Draft genome sequence of the griseofulvin-producing fungus Xylaria cubensis strain G536.</title>
        <authorList>
            <person name="Mead M.E."/>
            <person name="Raja H.A."/>
            <person name="Steenwyk J.L."/>
            <person name="Knowles S.L."/>
            <person name="Oberlies N.H."/>
            <person name="Rokas A."/>
        </authorList>
    </citation>
    <scope>NUCLEOTIDE SEQUENCE [LARGE SCALE GENOMIC DNA]</scope>
    <source>
        <strain evidence="7">G536</strain>
    </source>
</reference>
<dbReference type="GO" id="GO:0008270">
    <property type="term" value="F:zinc ion binding"/>
    <property type="evidence" value="ECO:0007669"/>
    <property type="project" value="InterPro"/>
</dbReference>
<evidence type="ECO:0000313" key="7">
    <source>
        <dbReference type="Proteomes" id="UP000319160"/>
    </source>
</evidence>
<dbReference type="PROSITE" id="PS00463">
    <property type="entry name" value="ZN2_CY6_FUNGAL_1"/>
    <property type="match status" value="1"/>
</dbReference>
<evidence type="ECO:0000259" key="5">
    <source>
        <dbReference type="PROSITE" id="PS50048"/>
    </source>
</evidence>
<organism evidence="6 7">
    <name type="scientific">Xylaria flabelliformis</name>
    <dbReference type="NCBI Taxonomy" id="2512241"/>
    <lineage>
        <taxon>Eukaryota</taxon>
        <taxon>Fungi</taxon>
        <taxon>Dikarya</taxon>
        <taxon>Ascomycota</taxon>
        <taxon>Pezizomycotina</taxon>
        <taxon>Sordariomycetes</taxon>
        <taxon>Xylariomycetidae</taxon>
        <taxon>Xylariales</taxon>
        <taxon>Xylariaceae</taxon>
        <taxon>Xylaria</taxon>
    </lineage>
</organism>
<dbReference type="SUPFAM" id="SSF57701">
    <property type="entry name" value="Zn2/Cys6 DNA-binding domain"/>
    <property type="match status" value="1"/>
</dbReference>
<dbReference type="Gene3D" id="4.10.240.10">
    <property type="entry name" value="Zn(2)-C6 fungal-type DNA-binding domain"/>
    <property type="match status" value="1"/>
</dbReference>
<dbReference type="PANTHER" id="PTHR31001:SF74">
    <property type="entry name" value="ZN(II)2CYS6 TRANSCRIPTION FACTOR (EUROFUNG)"/>
    <property type="match status" value="1"/>
</dbReference>
<dbReference type="AlphaFoldDB" id="A0A553HIH0"/>
<keyword evidence="3" id="KW-0539">Nucleus</keyword>
<dbReference type="PANTHER" id="PTHR31001">
    <property type="entry name" value="UNCHARACTERIZED TRANSCRIPTIONAL REGULATORY PROTEIN"/>
    <property type="match status" value="1"/>
</dbReference>
<comment type="caution">
    <text evidence="6">The sequence shown here is derived from an EMBL/GenBank/DDBJ whole genome shotgun (WGS) entry which is preliminary data.</text>
</comment>
<evidence type="ECO:0000256" key="2">
    <source>
        <dbReference type="ARBA" id="ARBA00022723"/>
    </source>
</evidence>
<dbReference type="InterPro" id="IPR050613">
    <property type="entry name" value="Sec_Metabolite_Reg"/>
</dbReference>
<dbReference type="GO" id="GO:0003677">
    <property type="term" value="F:DNA binding"/>
    <property type="evidence" value="ECO:0007669"/>
    <property type="project" value="InterPro"/>
</dbReference>
<evidence type="ECO:0000256" key="3">
    <source>
        <dbReference type="ARBA" id="ARBA00023242"/>
    </source>
</evidence>
<comment type="subcellular location">
    <subcellularLocation>
        <location evidence="1">Nucleus</location>
    </subcellularLocation>
</comment>
<dbReference type="Proteomes" id="UP000319160">
    <property type="component" value="Unassembled WGS sequence"/>
</dbReference>